<comment type="caution">
    <text evidence="2">The sequence shown here is derived from an EMBL/GenBank/DDBJ whole genome shotgun (WGS) entry which is preliminary data.</text>
</comment>
<sequence length="41" mass="4485">MPEVVRDAPAAVGFSQNAPDRQDRAAHRRMIGPPPPFGERS</sequence>
<reference evidence="2 3" key="1">
    <citation type="journal article" date="2021" name="Front. Microbiol.">
        <title>Comprehensive Comparative Genomics and Phenotyping of Methylobacterium Species.</title>
        <authorList>
            <person name="Alessa O."/>
            <person name="Ogura Y."/>
            <person name="Fujitani Y."/>
            <person name="Takami H."/>
            <person name="Hayashi T."/>
            <person name="Sahin N."/>
            <person name="Tani A."/>
        </authorList>
    </citation>
    <scope>NUCLEOTIDE SEQUENCE [LARGE SCALE GENOMIC DNA]</scope>
    <source>
        <strain evidence="2 3">DSM 23679</strain>
    </source>
</reference>
<accession>A0ABQ4QDI0</accession>
<dbReference type="EMBL" id="BPQG01000010">
    <property type="protein sequence ID" value="GJD43272.1"/>
    <property type="molecule type" value="Genomic_DNA"/>
</dbReference>
<evidence type="ECO:0000256" key="1">
    <source>
        <dbReference type="SAM" id="MobiDB-lite"/>
    </source>
</evidence>
<proteinExistence type="predicted"/>
<dbReference type="Proteomes" id="UP001055117">
    <property type="component" value="Unassembled WGS sequence"/>
</dbReference>
<keyword evidence="3" id="KW-1185">Reference proteome</keyword>
<evidence type="ECO:0000313" key="2">
    <source>
        <dbReference type="EMBL" id="GJD43272.1"/>
    </source>
</evidence>
<name>A0ABQ4QDI0_9HYPH</name>
<protein>
    <submittedName>
        <fullName evidence="2">Uncharacterized protein</fullName>
    </submittedName>
</protein>
<gene>
    <name evidence="2" type="ORF">AFCDBAGC_1124</name>
</gene>
<evidence type="ECO:0000313" key="3">
    <source>
        <dbReference type="Proteomes" id="UP001055117"/>
    </source>
</evidence>
<feature type="region of interest" description="Disordered" evidence="1">
    <location>
        <begin position="1"/>
        <end position="41"/>
    </location>
</feature>
<organism evidence="2 3">
    <name type="scientific">Methylobacterium cerastii</name>
    <dbReference type="NCBI Taxonomy" id="932741"/>
    <lineage>
        <taxon>Bacteria</taxon>
        <taxon>Pseudomonadati</taxon>
        <taxon>Pseudomonadota</taxon>
        <taxon>Alphaproteobacteria</taxon>
        <taxon>Hyphomicrobiales</taxon>
        <taxon>Methylobacteriaceae</taxon>
        <taxon>Methylobacterium</taxon>
    </lineage>
</organism>
<feature type="compositionally biased region" description="Pro residues" evidence="1">
    <location>
        <begin position="32"/>
        <end position="41"/>
    </location>
</feature>